<dbReference type="Proteomes" id="UP000639606">
    <property type="component" value="Unassembled WGS sequence"/>
</dbReference>
<name>A0A918EEQ1_9PSEU</name>
<dbReference type="RefSeq" id="WP_189225346.1">
    <property type="nucleotide sequence ID" value="NZ_BMRG01000010.1"/>
</dbReference>
<feature type="region of interest" description="Disordered" evidence="1">
    <location>
        <begin position="49"/>
        <end position="88"/>
    </location>
</feature>
<comment type="caution">
    <text evidence="2">The sequence shown here is derived from an EMBL/GenBank/DDBJ whole genome shotgun (WGS) entry which is preliminary data.</text>
</comment>
<proteinExistence type="predicted"/>
<dbReference type="AlphaFoldDB" id="A0A918EEQ1"/>
<gene>
    <name evidence="2" type="ORF">GCM10010185_45660</name>
</gene>
<evidence type="ECO:0000313" key="3">
    <source>
        <dbReference type="Proteomes" id="UP000639606"/>
    </source>
</evidence>
<keyword evidence="3" id="KW-1185">Reference proteome</keyword>
<feature type="compositionally biased region" description="Polar residues" evidence="1">
    <location>
        <begin position="55"/>
        <end position="74"/>
    </location>
</feature>
<organism evidence="2 3">
    <name type="scientific">Saccharothrix coeruleofusca</name>
    <dbReference type="NCBI Taxonomy" id="33919"/>
    <lineage>
        <taxon>Bacteria</taxon>
        <taxon>Bacillati</taxon>
        <taxon>Actinomycetota</taxon>
        <taxon>Actinomycetes</taxon>
        <taxon>Pseudonocardiales</taxon>
        <taxon>Pseudonocardiaceae</taxon>
        <taxon>Saccharothrix</taxon>
    </lineage>
</organism>
<protein>
    <submittedName>
        <fullName evidence="2">Uncharacterized protein</fullName>
    </submittedName>
</protein>
<reference evidence="2" key="1">
    <citation type="journal article" date="2014" name="Int. J. Syst. Evol. Microbiol.">
        <title>Complete genome sequence of Corynebacterium casei LMG S-19264T (=DSM 44701T), isolated from a smear-ripened cheese.</title>
        <authorList>
            <consortium name="US DOE Joint Genome Institute (JGI-PGF)"/>
            <person name="Walter F."/>
            <person name="Albersmeier A."/>
            <person name="Kalinowski J."/>
            <person name="Ruckert C."/>
        </authorList>
    </citation>
    <scope>NUCLEOTIDE SEQUENCE</scope>
    <source>
        <strain evidence="2">JCM 3313</strain>
    </source>
</reference>
<accession>A0A918EEQ1</accession>
<reference evidence="2" key="2">
    <citation type="submission" date="2020-09" db="EMBL/GenBank/DDBJ databases">
        <authorList>
            <person name="Sun Q."/>
            <person name="Ohkuma M."/>
        </authorList>
    </citation>
    <scope>NUCLEOTIDE SEQUENCE</scope>
    <source>
        <strain evidence="2">JCM 3313</strain>
    </source>
</reference>
<evidence type="ECO:0000313" key="2">
    <source>
        <dbReference type="EMBL" id="GGP67799.1"/>
    </source>
</evidence>
<dbReference type="EMBL" id="BMRG01000010">
    <property type="protein sequence ID" value="GGP67799.1"/>
    <property type="molecule type" value="Genomic_DNA"/>
</dbReference>
<evidence type="ECO:0000256" key="1">
    <source>
        <dbReference type="SAM" id="MobiDB-lite"/>
    </source>
</evidence>
<sequence length="88" mass="9553">METAPQVMAGHLLSKVEPLNGTMDVLADEGARQQLDRLVDYLVDPEPSEPFVTVGMSTQTNTSTDTGPSNTNTIPDADSDTESRWDDE</sequence>